<feature type="transmembrane region" description="Helical" evidence="1">
    <location>
        <begin position="20"/>
        <end position="40"/>
    </location>
</feature>
<evidence type="ECO:0008006" key="4">
    <source>
        <dbReference type="Google" id="ProtNLM"/>
    </source>
</evidence>
<organism evidence="2 3">
    <name type="scientific">Crenothrix polyspora</name>
    <dbReference type="NCBI Taxonomy" id="360316"/>
    <lineage>
        <taxon>Bacteria</taxon>
        <taxon>Pseudomonadati</taxon>
        <taxon>Pseudomonadota</taxon>
        <taxon>Gammaproteobacteria</taxon>
        <taxon>Methylococcales</taxon>
        <taxon>Crenotrichaceae</taxon>
        <taxon>Crenothrix</taxon>
    </lineage>
</organism>
<keyword evidence="1" id="KW-0812">Transmembrane</keyword>
<feature type="transmembrane region" description="Helical" evidence="1">
    <location>
        <begin position="122"/>
        <end position="138"/>
    </location>
</feature>
<sequence>MFNKTPLQPTKADLTPHWTAVALMLLLLVGYLIACRTMSAELSSLLPESQRVWLRTLCYIVAIVMFPLTNLIRHIQLRLNQTMPGDKPANKRYLLTIVVSLFLIHGVGVLGVIMTLLGDDSNTLYILVGMSALGAFLYRPKWVEYRGIVTALAEKNR</sequence>
<proteinExistence type="predicted"/>
<keyword evidence="1" id="KW-1133">Transmembrane helix</keyword>
<protein>
    <recommendedName>
        <fullName evidence="4">Transmembrane protein</fullName>
    </recommendedName>
</protein>
<name>A0A1R4H665_9GAMM</name>
<keyword evidence="3" id="KW-1185">Reference proteome</keyword>
<evidence type="ECO:0000313" key="2">
    <source>
        <dbReference type="EMBL" id="SJM91755.1"/>
    </source>
</evidence>
<feature type="transmembrane region" description="Helical" evidence="1">
    <location>
        <begin position="93"/>
        <end position="116"/>
    </location>
</feature>
<dbReference type="RefSeq" id="WP_087143093.1">
    <property type="nucleotide sequence ID" value="NZ_FUKI01000094.1"/>
</dbReference>
<keyword evidence="1" id="KW-0472">Membrane</keyword>
<reference evidence="3" key="1">
    <citation type="submission" date="2017-02" db="EMBL/GenBank/DDBJ databases">
        <authorList>
            <person name="Daims H."/>
        </authorList>
    </citation>
    <scope>NUCLEOTIDE SEQUENCE [LARGE SCALE GENOMIC DNA]</scope>
</reference>
<evidence type="ECO:0000313" key="3">
    <source>
        <dbReference type="Proteomes" id="UP000195667"/>
    </source>
</evidence>
<dbReference type="Proteomes" id="UP000195667">
    <property type="component" value="Unassembled WGS sequence"/>
</dbReference>
<dbReference type="OrthoDB" id="5572567at2"/>
<accession>A0A1R4H665</accession>
<feature type="transmembrane region" description="Helical" evidence="1">
    <location>
        <begin position="52"/>
        <end position="72"/>
    </location>
</feature>
<gene>
    <name evidence="2" type="ORF">CRENPOLYSF1_200078</name>
</gene>
<dbReference type="EMBL" id="FUKI01000094">
    <property type="protein sequence ID" value="SJM91755.1"/>
    <property type="molecule type" value="Genomic_DNA"/>
</dbReference>
<dbReference type="AlphaFoldDB" id="A0A1R4H665"/>
<evidence type="ECO:0000256" key="1">
    <source>
        <dbReference type="SAM" id="Phobius"/>
    </source>
</evidence>